<dbReference type="Pfam" id="PF23544">
    <property type="entry name" value="AtuA_ferredoxin"/>
    <property type="match status" value="1"/>
</dbReference>
<gene>
    <name evidence="3" type="ORF">HIM_07823</name>
</gene>
<dbReference type="Proteomes" id="UP000054481">
    <property type="component" value="Unassembled WGS sequence"/>
</dbReference>
<evidence type="ECO:0000313" key="3">
    <source>
        <dbReference type="EMBL" id="KJZ72748.1"/>
    </source>
</evidence>
<feature type="domain" description="AtuA-like ferredoxin-fold" evidence="2">
    <location>
        <begin position="524"/>
        <end position="622"/>
    </location>
</feature>
<dbReference type="InterPro" id="IPR010839">
    <property type="entry name" value="AtuA_N"/>
</dbReference>
<protein>
    <recommendedName>
        <fullName evidence="5">DUF1446 domain-containing protein</fullName>
    </recommendedName>
</protein>
<keyword evidence="4" id="KW-1185">Reference proteome</keyword>
<evidence type="ECO:0000259" key="2">
    <source>
        <dbReference type="Pfam" id="PF23544"/>
    </source>
</evidence>
<evidence type="ECO:0000313" key="4">
    <source>
        <dbReference type="Proteomes" id="UP000054481"/>
    </source>
</evidence>
<dbReference type="InterPro" id="IPR056362">
    <property type="entry name" value="AtuA-like_ferredoxin_dom"/>
</dbReference>
<name>A0A0F7ZTA0_9HYPO</name>
<evidence type="ECO:0008006" key="5">
    <source>
        <dbReference type="Google" id="ProtNLM"/>
    </source>
</evidence>
<dbReference type="PANTHER" id="PTHR47585:SF1">
    <property type="entry name" value="DUF1446 DOMAIN-CONTAINING PROTEIN"/>
    <property type="match status" value="1"/>
</dbReference>
<dbReference type="Pfam" id="PF07287">
    <property type="entry name" value="AtuA"/>
    <property type="match status" value="1"/>
</dbReference>
<proteinExistence type="predicted"/>
<feature type="domain" description="Acyclic terpene utilisation N-terminal" evidence="1">
    <location>
        <begin position="14"/>
        <end position="481"/>
    </location>
</feature>
<dbReference type="OrthoDB" id="10265871at2759"/>
<evidence type="ECO:0000259" key="1">
    <source>
        <dbReference type="Pfam" id="PF07287"/>
    </source>
</evidence>
<sequence>MASWRQGELGKRPVRIANCSGYCGEPAVEMYKQATLGDVDFITGDYLAEVNIAKNAQDFAAGAHSGYEGTAFEGLAMTLDVINSKRIKVAINGGALNPQGLAEMIASLVKKNGHDLTVAYVTGDDLRPQVGTHMPTTRAGLLPHLDTVSSGVTPVKEALQFLAPDGVASSAPAPAAEIVSANAYLGARGILTALQQGADIVITGRVADASPVIAAAWYWWSWTASDYDQLASALIAGHLIECSAYVTGGNFAGFTDAKHGGLDKFVEPGFPIAEISADGSCVVTKHPGTGGLVDEDTVRSQFLYELQGNVYLNSDVKAVLDGVSVERVAEDRVRVSGIKGLPPPPTTKLAIFYKGGFECQVLINAAGYDWKEKCTLFERQVRQQLGEDMLRRFDFFEFQRIGVPAENPQSQNSSTMYIRIVAQAQEAEVLNAIAIALGNISLRHFHGLHSSQDFRTAVPKPYIAYYPAVWDQSAIRETAHIINPQGQPTSSHPAGHPPAYEPLVQRESYDSTAPAAFTGPTRKVRLGDVALARSGDKGSNLNVGVFVRTARQWEWLRAWLSRERMWQLLADDADPSYTVERVEFRHIFAVHFVVYGILGRGVSSSTKLDTFGKAFADYLRDKIVEVPVEILDDAAVAV</sequence>
<dbReference type="AlphaFoldDB" id="A0A0F7ZTA0"/>
<dbReference type="EMBL" id="KQ030542">
    <property type="protein sequence ID" value="KJZ72748.1"/>
    <property type="molecule type" value="Genomic_DNA"/>
</dbReference>
<organism evidence="3 4">
    <name type="scientific">Hirsutella minnesotensis 3608</name>
    <dbReference type="NCBI Taxonomy" id="1043627"/>
    <lineage>
        <taxon>Eukaryota</taxon>
        <taxon>Fungi</taxon>
        <taxon>Dikarya</taxon>
        <taxon>Ascomycota</taxon>
        <taxon>Pezizomycotina</taxon>
        <taxon>Sordariomycetes</taxon>
        <taxon>Hypocreomycetidae</taxon>
        <taxon>Hypocreales</taxon>
        <taxon>Ophiocordycipitaceae</taxon>
        <taxon>Hirsutella</taxon>
    </lineage>
</organism>
<accession>A0A0F7ZTA0</accession>
<reference evidence="3 4" key="1">
    <citation type="journal article" date="2014" name="Genome Biol. Evol.">
        <title>Comparative genomics and transcriptomics analyses reveal divergent lifestyle features of nematode endoparasitic fungus Hirsutella minnesotensis.</title>
        <authorList>
            <person name="Lai Y."/>
            <person name="Liu K."/>
            <person name="Zhang X."/>
            <person name="Zhang X."/>
            <person name="Li K."/>
            <person name="Wang N."/>
            <person name="Shu C."/>
            <person name="Wu Y."/>
            <person name="Wang C."/>
            <person name="Bushley K.E."/>
            <person name="Xiang M."/>
            <person name="Liu X."/>
        </authorList>
    </citation>
    <scope>NUCLEOTIDE SEQUENCE [LARGE SCALE GENOMIC DNA]</scope>
    <source>
        <strain evidence="3 4">3608</strain>
    </source>
</reference>
<dbReference type="PANTHER" id="PTHR47585">
    <property type="match status" value="1"/>
</dbReference>